<dbReference type="PROSITE" id="PS50977">
    <property type="entry name" value="HTH_TETR_2"/>
    <property type="match status" value="1"/>
</dbReference>
<dbReference type="EMBL" id="JBHTCQ010000004">
    <property type="protein sequence ID" value="MFC7406943.1"/>
    <property type="molecule type" value="Genomic_DNA"/>
</dbReference>
<sequence>MPRKKTISDEDLLDAVLLVVRQGGPEAVTFQAVAPRAGLAASTVVQRFGTKAALLRAALSQAWDRLDADTDAADGEAPHGPAGVIDLLVRLSAQYDPVDYPDQLLLLREDLRDPVLRERGRRWLDALGAAIERRLAAQAGDAAGLGELTIAHWQGALTVWAFRRHGTPQDAVRRALEDLFRRLDLTASGR</sequence>
<organism evidence="6 7">
    <name type="scientific">Georgenia alba</name>
    <dbReference type="NCBI Taxonomy" id="2233858"/>
    <lineage>
        <taxon>Bacteria</taxon>
        <taxon>Bacillati</taxon>
        <taxon>Actinomycetota</taxon>
        <taxon>Actinomycetes</taxon>
        <taxon>Micrococcales</taxon>
        <taxon>Bogoriellaceae</taxon>
        <taxon>Georgenia</taxon>
    </lineage>
</organism>
<dbReference type="Proteomes" id="UP001596455">
    <property type="component" value="Unassembled WGS sequence"/>
</dbReference>
<evidence type="ECO:0000256" key="1">
    <source>
        <dbReference type="ARBA" id="ARBA00023015"/>
    </source>
</evidence>
<evidence type="ECO:0000313" key="6">
    <source>
        <dbReference type="EMBL" id="MFC7406943.1"/>
    </source>
</evidence>
<feature type="DNA-binding region" description="H-T-H motif" evidence="4">
    <location>
        <begin position="29"/>
        <end position="48"/>
    </location>
</feature>
<evidence type="ECO:0000256" key="4">
    <source>
        <dbReference type="PROSITE-ProRule" id="PRU00335"/>
    </source>
</evidence>
<evidence type="ECO:0000256" key="3">
    <source>
        <dbReference type="ARBA" id="ARBA00023163"/>
    </source>
</evidence>
<accession>A0ABW2QI94</accession>
<comment type="caution">
    <text evidence="6">The sequence shown here is derived from an EMBL/GenBank/DDBJ whole genome shotgun (WGS) entry which is preliminary data.</text>
</comment>
<reference evidence="7" key="1">
    <citation type="journal article" date="2019" name="Int. J. Syst. Evol. Microbiol.">
        <title>The Global Catalogue of Microorganisms (GCM) 10K type strain sequencing project: providing services to taxonomists for standard genome sequencing and annotation.</title>
        <authorList>
            <consortium name="The Broad Institute Genomics Platform"/>
            <consortium name="The Broad Institute Genome Sequencing Center for Infectious Disease"/>
            <person name="Wu L."/>
            <person name="Ma J."/>
        </authorList>
    </citation>
    <scope>NUCLEOTIDE SEQUENCE [LARGE SCALE GENOMIC DNA]</scope>
    <source>
        <strain evidence="7">JCM 1490</strain>
    </source>
</reference>
<dbReference type="PANTHER" id="PTHR47506">
    <property type="entry name" value="TRANSCRIPTIONAL REGULATORY PROTEIN"/>
    <property type="match status" value="1"/>
</dbReference>
<dbReference type="PANTHER" id="PTHR47506:SF3">
    <property type="entry name" value="HTH-TYPE TRANSCRIPTIONAL REGULATOR LMRA"/>
    <property type="match status" value="1"/>
</dbReference>
<evidence type="ECO:0000259" key="5">
    <source>
        <dbReference type="PROSITE" id="PS50977"/>
    </source>
</evidence>
<keyword evidence="1" id="KW-0805">Transcription regulation</keyword>
<dbReference type="SUPFAM" id="SSF48498">
    <property type="entry name" value="Tetracyclin repressor-like, C-terminal domain"/>
    <property type="match status" value="1"/>
</dbReference>
<evidence type="ECO:0000256" key="2">
    <source>
        <dbReference type="ARBA" id="ARBA00023125"/>
    </source>
</evidence>
<dbReference type="InterPro" id="IPR001647">
    <property type="entry name" value="HTH_TetR"/>
</dbReference>
<evidence type="ECO:0000313" key="7">
    <source>
        <dbReference type="Proteomes" id="UP001596455"/>
    </source>
</evidence>
<keyword evidence="3" id="KW-0804">Transcription</keyword>
<keyword evidence="2 4" id="KW-0238">DNA-binding</keyword>
<dbReference type="InterPro" id="IPR036271">
    <property type="entry name" value="Tet_transcr_reg_TetR-rel_C_sf"/>
</dbReference>
<feature type="domain" description="HTH tetR-type" evidence="5">
    <location>
        <begin position="6"/>
        <end position="66"/>
    </location>
</feature>
<gene>
    <name evidence="6" type="ORF">ACFQQL_17615</name>
</gene>
<dbReference type="RefSeq" id="WP_382396468.1">
    <property type="nucleotide sequence ID" value="NZ_JBHTCQ010000004.1"/>
</dbReference>
<dbReference type="SUPFAM" id="SSF46689">
    <property type="entry name" value="Homeodomain-like"/>
    <property type="match status" value="1"/>
</dbReference>
<name>A0ABW2QI94_9MICO</name>
<proteinExistence type="predicted"/>
<dbReference type="InterPro" id="IPR009057">
    <property type="entry name" value="Homeodomain-like_sf"/>
</dbReference>
<protein>
    <submittedName>
        <fullName evidence="6">TetR family transcriptional regulator</fullName>
    </submittedName>
</protein>
<keyword evidence="7" id="KW-1185">Reference proteome</keyword>
<dbReference type="Pfam" id="PF00440">
    <property type="entry name" value="TetR_N"/>
    <property type="match status" value="1"/>
</dbReference>
<dbReference type="Gene3D" id="1.10.357.10">
    <property type="entry name" value="Tetracycline Repressor, domain 2"/>
    <property type="match status" value="1"/>
</dbReference>